<proteinExistence type="predicted"/>
<dbReference type="OrthoDB" id="6133115at2759"/>
<reference evidence="1" key="1">
    <citation type="submission" date="2021-02" db="EMBL/GenBank/DDBJ databases">
        <authorList>
            <person name="Nowell W R."/>
        </authorList>
    </citation>
    <scope>NUCLEOTIDE SEQUENCE</scope>
    <source>
        <strain evidence="1">Ploen Becks lab</strain>
    </source>
</reference>
<dbReference type="AlphaFoldDB" id="A0A813SHQ6"/>
<keyword evidence="2" id="KW-1185">Reference proteome</keyword>
<sequence length="826" mass="96626">MDDFSGKRGNKLYQIELGLQNEQSKIKVKKNLYEILVDLGINDETDLAMVSYCTDKPDRVLKLILAFRTKETSEKFKDYLEIDENLEQYNIKSINMSETQDNNPNNLRRLSTSSTDSYQIIPEDKSFNSPVSINVETSFYERPSSAMSRSSTNTFNQTMTESTLEEELKILDNETEIKNHFVEFFSDLTIEDSDLEMILLYLENSRKSGGGEYEEFKLDPTRRLLSVKYTYFLTKLRVLRKRSIKIKVNSKEFNLMANEPLDIESAPLENSVIIIKNIEDSWIRNEVVNIYAENLVMNDDDTNDVENIYQSKIFSNTVYVKYKHDFEPDKLKYRYEKRPSLNNVKIEIVPAFKTRLAMVKMFDINGTRISKDLIEMYFSNKKRCGAESYTSIHEREPYLLLSYDNQESCELVCMRKHELSKGSLIVEPLYNYRMLADELKNLEVKSDASKLEEKSDDVSKIDVKKEALLHEEKPQETRSVLRTLPSVKFSPHNVPLIKLFKYFGDTFLKEFETQLTDRQASLKITDSNDIVCECTHDLPDNEIEFNQLKLKWEADMNAFVQNYLKQFSFKEITIRNPDKTLSKINFDDLKVKIIPINQPNLFEFIGYSETVNKVILEIEREDELIKQEEEKLIDDTYDVNELYQIRILFVNKFIKQMKDKYPNMHALINPKKLMVSLRGTSAQIRDAKNLASDIISRIKHRDVPMEAMKAHFFENKEGDVVNWLREKSIQAALMPNIDKELVRIHSTDESELNKCYNLMREDVSLKNIGRELLEGVSEEEIQNFIRNHRNDEGVSINSKDGIIYICGFTNKVDNLFRKFFADLTNN</sequence>
<comment type="caution">
    <text evidence="1">The sequence shown here is derived from an EMBL/GenBank/DDBJ whole genome shotgun (WGS) entry which is preliminary data.</text>
</comment>
<dbReference type="InterPro" id="IPR012677">
    <property type="entry name" value="Nucleotide-bd_a/b_plait_sf"/>
</dbReference>
<protein>
    <submittedName>
        <fullName evidence="1">Uncharacterized protein</fullName>
    </submittedName>
</protein>
<name>A0A813SHQ6_9BILA</name>
<accession>A0A813SHQ6</accession>
<dbReference type="EMBL" id="CAJNOC010000765">
    <property type="protein sequence ID" value="CAF0800762.1"/>
    <property type="molecule type" value="Genomic_DNA"/>
</dbReference>
<evidence type="ECO:0000313" key="2">
    <source>
        <dbReference type="Proteomes" id="UP000663879"/>
    </source>
</evidence>
<dbReference type="Gene3D" id="3.30.70.330">
    <property type="match status" value="1"/>
</dbReference>
<evidence type="ECO:0000313" key="1">
    <source>
        <dbReference type="EMBL" id="CAF0800762.1"/>
    </source>
</evidence>
<organism evidence="1 2">
    <name type="scientific">Brachionus calyciflorus</name>
    <dbReference type="NCBI Taxonomy" id="104777"/>
    <lineage>
        <taxon>Eukaryota</taxon>
        <taxon>Metazoa</taxon>
        <taxon>Spiralia</taxon>
        <taxon>Gnathifera</taxon>
        <taxon>Rotifera</taxon>
        <taxon>Eurotatoria</taxon>
        <taxon>Monogononta</taxon>
        <taxon>Pseudotrocha</taxon>
        <taxon>Ploima</taxon>
        <taxon>Brachionidae</taxon>
        <taxon>Brachionus</taxon>
    </lineage>
</organism>
<dbReference type="Proteomes" id="UP000663879">
    <property type="component" value="Unassembled WGS sequence"/>
</dbReference>
<gene>
    <name evidence="1" type="ORF">OXX778_LOCUS6454</name>
</gene>